<dbReference type="PANTHER" id="PTHR43731">
    <property type="entry name" value="RHOMBOID PROTEASE"/>
    <property type="match status" value="1"/>
</dbReference>
<evidence type="ECO:0000256" key="5">
    <source>
        <dbReference type="ARBA" id="ARBA00022989"/>
    </source>
</evidence>
<dbReference type="EMBL" id="JAAIIH010000011">
    <property type="protein sequence ID" value="NMN00858.1"/>
    <property type="molecule type" value="Genomic_DNA"/>
</dbReference>
<dbReference type="SUPFAM" id="SSF144091">
    <property type="entry name" value="Rhomboid-like"/>
    <property type="match status" value="1"/>
</dbReference>
<feature type="transmembrane region" description="Helical" evidence="7">
    <location>
        <begin position="199"/>
        <end position="217"/>
    </location>
</feature>
<comment type="similarity">
    <text evidence="2">Belongs to the peptidase S54 family.</text>
</comment>
<keyword evidence="4" id="KW-0378">Hydrolase</keyword>
<gene>
    <name evidence="9" type="ORF">G1C96_1437</name>
</gene>
<evidence type="ECO:0000259" key="8">
    <source>
        <dbReference type="Pfam" id="PF01694"/>
    </source>
</evidence>
<keyword evidence="10" id="KW-1185">Reference proteome</keyword>
<evidence type="ECO:0000256" key="1">
    <source>
        <dbReference type="ARBA" id="ARBA00004141"/>
    </source>
</evidence>
<evidence type="ECO:0000256" key="6">
    <source>
        <dbReference type="ARBA" id="ARBA00023136"/>
    </source>
</evidence>
<dbReference type="AlphaFoldDB" id="A0A7Y0F2L3"/>
<feature type="transmembrane region" description="Helical" evidence="7">
    <location>
        <begin position="311"/>
        <end position="329"/>
    </location>
</feature>
<organism evidence="9 10">
    <name type="scientific">Bifidobacterium moraviense</name>
    <dbReference type="NCBI Taxonomy" id="2675323"/>
    <lineage>
        <taxon>Bacteria</taxon>
        <taxon>Bacillati</taxon>
        <taxon>Actinomycetota</taxon>
        <taxon>Actinomycetes</taxon>
        <taxon>Bifidobacteriales</taxon>
        <taxon>Bifidobacteriaceae</taxon>
        <taxon>Bifidobacterium</taxon>
    </lineage>
</organism>
<evidence type="ECO:0000256" key="4">
    <source>
        <dbReference type="ARBA" id="ARBA00022801"/>
    </source>
</evidence>
<feature type="transmembrane region" description="Helical" evidence="7">
    <location>
        <begin position="341"/>
        <end position="363"/>
    </location>
</feature>
<comment type="caution">
    <text evidence="9">The sequence shown here is derived from an EMBL/GenBank/DDBJ whole genome shotgun (WGS) entry which is preliminary data.</text>
</comment>
<dbReference type="GO" id="GO:0016020">
    <property type="term" value="C:membrane"/>
    <property type="evidence" value="ECO:0007669"/>
    <property type="project" value="UniProtKB-SubCell"/>
</dbReference>
<dbReference type="Gene3D" id="1.20.1540.10">
    <property type="entry name" value="Rhomboid-like"/>
    <property type="match status" value="1"/>
</dbReference>
<comment type="subcellular location">
    <subcellularLocation>
        <location evidence="1">Membrane</location>
        <topology evidence="1">Multi-pass membrane protein</topology>
    </subcellularLocation>
</comment>
<evidence type="ECO:0000256" key="3">
    <source>
        <dbReference type="ARBA" id="ARBA00022692"/>
    </source>
</evidence>
<accession>A0A7Y0F2L3</accession>
<sequence length="367" mass="39662">MAVACRAREMRRGGGTPERTSALSGGRCAPVIDMPVVGAPPKSSLWFRSASVVRVAFVVRVASESLVSRRWFRAVGRSFVRRSSRIPLWSVCRPSVARPPRSATVLGMNTGRFSLFPNTPRLRDLFDRRALRYQWRSGDPVVTEVLMALCVAAWAVEIVLRLFAPGLLRAMLGAGMFSPLTVADRPWTLVTSMFLHEPGVWHILFNMLTLWSVGPLLERLMGHWAYLALYVLSGLGGGMGLMVWAVAVPGGYGWMTAAYGASGALFGLFAAMLVAFRRVGADIRSMLVWMAINFAMPLVVPNIAWQAHVGGFVVGGAFALLLTSGVRALRGRSIGVRTAVYGVVVGVAVVAVIVLCAMANPFAGLWG</sequence>
<dbReference type="PANTHER" id="PTHR43731:SF14">
    <property type="entry name" value="PRESENILIN-ASSOCIATED RHOMBOID-LIKE PROTEIN, MITOCHONDRIAL"/>
    <property type="match status" value="1"/>
</dbReference>
<keyword evidence="3 7" id="KW-0812">Transmembrane</keyword>
<evidence type="ECO:0000313" key="9">
    <source>
        <dbReference type="EMBL" id="NMN00858.1"/>
    </source>
</evidence>
<dbReference type="InterPro" id="IPR022764">
    <property type="entry name" value="Peptidase_S54_rhomboid_dom"/>
</dbReference>
<evidence type="ECO:0000256" key="7">
    <source>
        <dbReference type="SAM" id="Phobius"/>
    </source>
</evidence>
<evidence type="ECO:0000256" key="2">
    <source>
        <dbReference type="ARBA" id="ARBA00009045"/>
    </source>
</evidence>
<keyword evidence="6 7" id="KW-0472">Membrane</keyword>
<proteinExistence type="inferred from homology"/>
<dbReference type="InterPro" id="IPR050925">
    <property type="entry name" value="Rhomboid_protease_S54"/>
</dbReference>
<dbReference type="InterPro" id="IPR035952">
    <property type="entry name" value="Rhomboid-like_sf"/>
</dbReference>
<feature type="transmembrane region" description="Helical" evidence="7">
    <location>
        <begin position="141"/>
        <end position="164"/>
    </location>
</feature>
<dbReference type="Proteomes" id="UP000588277">
    <property type="component" value="Unassembled WGS sequence"/>
</dbReference>
<feature type="transmembrane region" description="Helical" evidence="7">
    <location>
        <begin position="252"/>
        <end position="275"/>
    </location>
</feature>
<feature type="transmembrane region" description="Helical" evidence="7">
    <location>
        <begin position="224"/>
        <end position="246"/>
    </location>
</feature>
<dbReference type="GO" id="GO:0004252">
    <property type="term" value="F:serine-type endopeptidase activity"/>
    <property type="evidence" value="ECO:0007669"/>
    <property type="project" value="InterPro"/>
</dbReference>
<feature type="transmembrane region" description="Helical" evidence="7">
    <location>
        <begin position="287"/>
        <end position="305"/>
    </location>
</feature>
<feature type="domain" description="Peptidase S54 rhomboid" evidence="8">
    <location>
        <begin position="185"/>
        <end position="322"/>
    </location>
</feature>
<protein>
    <submittedName>
        <fullName evidence="9">Rhomboid family protein</fullName>
    </submittedName>
</protein>
<keyword evidence="5 7" id="KW-1133">Transmembrane helix</keyword>
<reference evidence="9 10" key="1">
    <citation type="submission" date="2020-02" db="EMBL/GenBank/DDBJ databases">
        <title>Characterization of phylogenetic diversity of novel bifidobacterial species isolated in Czech ZOOs.</title>
        <authorList>
            <person name="Lugli G.A."/>
            <person name="Vera N.B."/>
            <person name="Ventura M."/>
        </authorList>
    </citation>
    <scope>NUCLEOTIDE SEQUENCE [LARGE SCALE GENOMIC DNA]</scope>
    <source>
        <strain evidence="9 10">DSM 109958</strain>
    </source>
</reference>
<dbReference type="Pfam" id="PF01694">
    <property type="entry name" value="Rhomboid"/>
    <property type="match status" value="1"/>
</dbReference>
<name>A0A7Y0F2L3_9BIFI</name>
<evidence type="ECO:0000313" key="10">
    <source>
        <dbReference type="Proteomes" id="UP000588277"/>
    </source>
</evidence>